<evidence type="ECO:0000313" key="2">
    <source>
        <dbReference type="Proteomes" id="UP000436088"/>
    </source>
</evidence>
<sequence length="70" mass="7662">MLGTSADGLGISRERLGEMKGCLKQQNQFLKLGQMTCVENPTRVPVGLVKRPACLELNHQTGLAVEQPNR</sequence>
<dbReference type="AlphaFoldDB" id="A0A6A2ZBC7"/>
<keyword evidence="2" id="KW-1185">Reference proteome</keyword>
<name>A0A6A2ZBC7_HIBSY</name>
<dbReference type="EMBL" id="VEPZ02001175">
    <property type="protein sequence ID" value="KAE8689047.1"/>
    <property type="molecule type" value="Genomic_DNA"/>
</dbReference>
<protein>
    <submittedName>
        <fullName evidence="1">Uncharacterized protein</fullName>
    </submittedName>
</protein>
<reference evidence="1" key="1">
    <citation type="submission" date="2019-09" db="EMBL/GenBank/DDBJ databases">
        <title>Draft genome information of white flower Hibiscus syriacus.</title>
        <authorList>
            <person name="Kim Y.-M."/>
        </authorList>
    </citation>
    <scope>NUCLEOTIDE SEQUENCE [LARGE SCALE GENOMIC DNA]</scope>
    <source>
        <strain evidence="1">YM2019G1</strain>
    </source>
</reference>
<accession>A0A6A2ZBC7</accession>
<organism evidence="1 2">
    <name type="scientific">Hibiscus syriacus</name>
    <name type="common">Rose of Sharon</name>
    <dbReference type="NCBI Taxonomy" id="106335"/>
    <lineage>
        <taxon>Eukaryota</taxon>
        <taxon>Viridiplantae</taxon>
        <taxon>Streptophyta</taxon>
        <taxon>Embryophyta</taxon>
        <taxon>Tracheophyta</taxon>
        <taxon>Spermatophyta</taxon>
        <taxon>Magnoliopsida</taxon>
        <taxon>eudicotyledons</taxon>
        <taxon>Gunneridae</taxon>
        <taxon>Pentapetalae</taxon>
        <taxon>rosids</taxon>
        <taxon>malvids</taxon>
        <taxon>Malvales</taxon>
        <taxon>Malvaceae</taxon>
        <taxon>Malvoideae</taxon>
        <taxon>Hibiscus</taxon>
    </lineage>
</organism>
<evidence type="ECO:0000313" key="1">
    <source>
        <dbReference type="EMBL" id="KAE8689047.1"/>
    </source>
</evidence>
<comment type="caution">
    <text evidence="1">The sequence shown here is derived from an EMBL/GenBank/DDBJ whole genome shotgun (WGS) entry which is preliminary data.</text>
</comment>
<gene>
    <name evidence="1" type="ORF">F3Y22_tig00110945pilonHSYRG00331</name>
</gene>
<proteinExistence type="predicted"/>
<dbReference type="Proteomes" id="UP000436088">
    <property type="component" value="Unassembled WGS sequence"/>
</dbReference>